<dbReference type="Proteomes" id="UP000019194">
    <property type="component" value="Unassembled WGS sequence"/>
</dbReference>
<dbReference type="AlphaFoldDB" id="A0A7G2IWP8"/>
<name>A0A7G2IWP8_CITFR</name>
<sequence length="105" mass="11618">MVNNELAALIIDKRFTEHHRCPSLLTETEVESSTVIVIKPDMYGLRNITPHLYLYLAGGQLLPLYLPGGLSILKPDFAVFVAQLAGNNIALRLNDRTDNKIDAAT</sequence>
<protein>
    <submittedName>
        <fullName evidence="1">Uncharacterized protein</fullName>
    </submittedName>
</protein>
<dbReference type="EMBL" id="CBWP010000084">
    <property type="protein sequence ID" value="CDL41578.1"/>
    <property type="molecule type" value="Genomic_DNA"/>
</dbReference>
<evidence type="ECO:0000313" key="2">
    <source>
        <dbReference type="Proteomes" id="UP000019194"/>
    </source>
</evidence>
<organism evidence="1 2">
    <name type="scientific">Citrobacter freundii</name>
    <dbReference type="NCBI Taxonomy" id="546"/>
    <lineage>
        <taxon>Bacteria</taxon>
        <taxon>Pseudomonadati</taxon>
        <taxon>Pseudomonadota</taxon>
        <taxon>Gammaproteobacteria</taxon>
        <taxon>Enterobacterales</taxon>
        <taxon>Enterobacteriaceae</taxon>
        <taxon>Citrobacter</taxon>
        <taxon>Citrobacter freundii complex</taxon>
    </lineage>
</organism>
<accession>A0A7G2IWP8</accession>
<evidence type="ECO:0000313" key="1">
    <source>
        <dbReference type="EMBL" id="CDL41578.1"/>
    </source>
</evidence>
<comment type="caution">
    <text evidence="1">The sequence shown here is derived from an EMBL/GenBank/DDBJ whole genome shotgun (WGS) entry which is preliminary data.</text>
</comment>
<proteinExistence type="predicted"/>
<reference evidence="1 2" key="1">
    <citation type="submission" date="2013-10" db="EMBL/GenBank/DDBJ databases">
        <title>Antibiotic resistance diversity of beta-lactamase producers in the General Hospital Vienna.</title>
        <authorList>
            <person name="Barisic I."/>
            <person name="Mitteregger D."/>
            <person name="Hirschl A.M."/>
            <person name="Noehammer C."/>
            <person name="Wiesinger-Mayr H."/>
        </authorList>
    </citation>
    <scope>NUCLEOTIDE SEQUENCE [LARGE SCALE GENOMIC DNA]</scope>
    <source>
        <strain evidence="1 2">ISC11</strain>
    </source>
</reference>